<reference evidence="2 3" key="1">
    <citation type="submission" date="2024-11" db="EMBL/GenBank/DDBJ databases">
        <title>Chromosome-level genome assembly of the freshwater bivalve Anodonta woodiana.</title>
        <authorList>
            <person name="Chen X."/>
        </authorList>
    </citation>
    <scope>NUCLEOTIDE SEQUENCE [LARGE SCALE GENOMIC DNA]</scope>
    <source>
        <strain evidence="2">MN2024</strain>
        <tissue evidence="2">Gills</tissue>
    </source>
</reference>
<feature type="chain" id="PRO_5044891879" evidence="1">
    <location>
        <begin position="17"/>
        <end position="156"/>
    </location>
</feature>
<gene>
    <name evidence="2" type="ORF">ACJMK2_014943</name>
</gene>
<evidence type="ECO:0000256" key="1">
    <source>
        <dbReference type="SAM" id="SignalP"/>
    </source>
</evidence>
<accession>A0ABD3V4U5</accession>
<feature type="signal peptide" evidence="1">
    <location>
        <begin position="1"/>
        <end position="16"/>
    </location>
</feature>
<keyword evidence="3" id="KW-1185">Reference proteome</keyword>
<organism evidence="2 3">
    <name type="scientific">Sinanodonta woodiana</name>
    <name type="common">Chinese pond mussel</name>
    <name type="synonym">Anodonta woodiana</name>
    <dbReference type="NCBI Taxonomy" id="1069815"/>
    <lineage>
        <taxon>Eukaryota</taxon>
        <taxon>Metazoa</taxon>
        <taxon>Spiralia</taxon>
        <taxon>Lophotrochozoa</taxon>
        <taxon>Mollusca</taxon>
        <taxon>Bivalvia</taxon>
        <taxon>Autobranchia</taxon>
        <taxon>Heteroconchia</taxon>
        <taxon>Palaeoheterodonta</taxon>
        <taxon>Unionida</taxon>
        <taxon>Unionoidea</taxon>
        <taxon>Unionidae</taxon>
        <taxon>Unioninae</taxon>
        <taxon>Sinanodonta</taxon>
    </lineage>
</organism>
<dbReference type="EMBL" id="JBJQND010000014">
    <property type="protein sequence ID" value="KAL3855738.1"/>
    <property type="molecule type" value="Genomic_DNA"/>
</dbReference>
<evidence type="ECO:0000313" key="3">
    <source>
        <dbReference type="Proteomes" id="UP001634394"/>
    </source>
</evidence>
<dbReference type="Proteomes" id="UP001634394">
    <property type="component" value="Unassembled WGS sequence"/>
</dbReference>
<dbReference type="AlphaFoldDB" id="A0ABD3V4U5"/>
<keyword evidence="1" id="KW-0732">Signal</keyword>
<protein>
    <submittedName>
        <fullName evidence="2">Uncharacterized protein</fullName>
    </submittedName>
</protein>
<proteinExistence type="predicted"/>
<name>A0ABD3V4U5_SINWO</name>
<evidence type="ECO:0000313" key="2">
    <source>
        <dbReference type="EMBL" id="KAL3855738.1"/>
    </source>
</evidence>
<comment type="caution">
    <text evidence="2">The sequence shown here is derived from an EMBL/GenBank/DDBJ whole genome shotgun (WGS) entry which is preliminary data.</text>
</comment>
<sequence>MTSIFIFAVLIGLSYQQPTHLSHTTHIPHMTHVPITAHTTHPWQKHTTHALHTTHAWHSTLAPHVTHGPSLHNQFVFHYDYITHKMIILSNHNCYIFTLSNEERTQIHTDATMMFLEAKLMLMIATSAKTEVKMFSLDHHLLQICGNGILHYYTFA</sequence>